<keyword evidence="1" id="KW-0732">Signal</keyword>
<dbReference type="AlphaFoldDB" id="A0A3D8RQB3"/>
<feature type="chain" id="PRO_5017712508" description="Late sexual development protein" evidence="1">
    <location>
        <begin position="22"/>
        <end position="367"/>
    </location>
</feature>
<evidence type="ECO:0000256" key="1">
    <source>
        <dbReference type="SAM" id="SignalP"/>
    </source>
</evidence>
<evidence type="ECO:0008006" key="4">
    <source>
        <dbReference type="Google" id="ProtNLM"/>
    </source>
</evidence>
<protein>
    <recommendedName>
        <fullName evidence="4">Late sexual development protein</fullName>
    </recommendedName>
</protein>
<reference evidence="2 3" key="1">
    <citation type="journal article" date="2018" name="IMA Fungus">
        <title>IMA Genome-F 9: Draft genome sequence of Annulohypoxylon stygium, Aspergillus mulundensis, Berkeleyomyces basicola (syn. Thielaviopsis basicola), Ceratocystis smalleyi, two Cercospora beticola strains, Coleophoma cylindrospora, Fusarium fracticaudum, Phialophora cf. hyalina, and Morchella septimelata.</title>
        <authorList>
            <person name="Wingfield B.D."/>
            <person name="Bills G.F."/>
            <person name="Dong Y."/>
            <person name="Huang W."/>
            <person name="Nel W.J."/>
            <person name="Swalarsk-Parry B.S."/>
            <person name="Vaghefi N."/>
            <person name="Wilken P.M."/>
            <person name="An Z."/>
            <person name="de Beer Z.W."/>
            <person name="De Vos L."/>
            <person name="Chen L."/>
            <person name="Duong T.A."/>
            <person name="Gao Y."/>
            <person name="Hammerbacher A."/>
            <person name="Kikkert J.R."/>
            <person name="Li Y."/>
            <person name="Li H."/>
            <person name="Li K."/>
            <person name="Li Q."/>
            <person name="Liu X."/>
            <person name="Ma X."/>
            <person name="Naidoo K."/>
            <person name="Pethybridge S.J."/>
            <person name="Sun J."/>
            <person name="Steenkamp E.T."/>
            <person name="van der Nest M.A."/>
            <person name="van Wyk S."/>
            <person name="Wingfield M.J."/>
            <person name="Xiong C."/>
            <person name="Yue Q."/>
            <person name="Zhang X."/>
        </authorList>
    </citation>
    <scope>NUCLEOTIDE SEQUENCE [LARGE SCALE GENOMIC DNA]</scope>
    <source>
        <strain evidence="2 3">BP5796</strain>
    </source>
</reference>
<dbReference type="Pfam" id="PF13668">
    <property type="entry name" value="Ferritin_2"/>
    <property type="match status" value="1"/>
</dbReference>
<evidence type="ECO:0000313" key="2">
    <source>
        <dbReference type="EMBL" id="RDW76138.1"/>
    </source>
</evidence>
<name>A0A3D8RQB3_9HELO</name>
<dbReference type="EMBL" id="PDLN01000009">
    <property type="protein sequence ID" value="RDW76138.1"/>
    <property type="molecule type" value="Genomic_DNA"/>
</dbReference>
<gene>
    <name evidence="2" type="ORF">BP5796_06959</name>
</gene>
<organism evidence="2 3">
    <name type="scientific">Coleophoma crateriformis</name>
    <dbReference type="NCBI Taxonomy" id="565419"/>
    <lineage>
        <taxon>Eukaryota</taxon>
        <taxon>Fungi</taxon>
        <taxon>Dikarya</taxon>
        <taxon>Ascomycota</taxon>
        <taxon>Pezizomycotina</taxon>
        <taxon>Leotiomycetes</taxon>
        <taxon>Helotiales</taxon>
        <taxon>Dermateaceae</taxon>
        <taxon>Coleophoma</taxon>
    </lineage>
</organism>
<comment type="caution">
    <text evidence="2">The sequence shown here is derived from an EMBL/GenBank/DDBJ whole genome shotgun (WGS) entry which is preliminary data.</text>
</comment>
<dbReference type="OrthoDB" id="5293813at2759"/>
<dbReference type="Proteomes" id="UP000256328">
    <property type="component" value="Unassembled WGS sequence"/>
</dbReference>
<sequence length="367" mass="39212">MVSSLLSASLMGLSCLSAVAAAPFSFPLADGFPAIANPSQQLTAIEQQAHGSLPNGPPPATITEDTKTSLRFIAFNELFEVAYFTSLIYNVTNNVPGYEFENNDVRTVVLTALTAHLAQEELHVLNANGALKKFGADPIQPCKYIFPVDNFSDAIATASLFTDVTLGTLQEVQTLFGTDGDVGLIRGVGSVIGQEGEQNGFYRTLIQKIPAALPFLTTSTRELAFSALNQNFVVPGSCPNINEIALPIFDPLTVVTTDIQPVSQNIQFSIDVSKYGGEYPESWKWSSGMSGLSLAYINQQNLPVVEKLQNVVVKGHTVFFEAEFPFDAATFGNGLTIAAITDSAGPFTSADDVVKATVFAPGLIEIN</sequence>
<feature type="signal peptide" evidence="1">
    <location>
        <begin position="1"/>
        <end position="21"/>
    </location>
</feature>
<evidence type="ECO:0000313" key="3">
    <source>
        <dbReference type="Proteomes" id="UP000256328"/>
    </source>
</evidence>
<accession>A0A3D8RQB3</accession>
<keyword evidence="3" id="KW-1185">Reference proteome</keyword>
<proteinExistence type="predicted"/>